<evidence type="ECO:0000256" key="9">
    <source>
        <dbReference type="RuleBase" id="RU000688"/>
    </source>
</evidence>
<dbReference type="GO" id="GO:0060326">
    <property type="term" value="P:cell chemotaxis"/>
    <property type="evidence" value="ECO:0007669"/>
    <property type="project" value="TreeGrafter"/>
</dbReference>
<keyword evidence="6 10" id="KW-0472">Membrane</keyword>
<feature type="transmembrane region" description="Helical" evidence="10">
    <location>
        <begin position="448"/>
        <end position="471"/>
    </location>
</feature>
<name>A0A2U9BIX3_SCOMX</name>
<keyword evidence="7 9" id="KW-0675">Receptor</keyword>
<evidence type="ECO:0000313" key="13">
    <source>
        <dbReference type="Proteomes" id="UP000246464"/>
    </source>
</evidence>
<dbReference type="PANTHER" id="PTHR10489:SF730">
    <property type="entry name" value="CHEMOKINE XC RECEPTOR 1"/>
    <property type="match status" value="1"/>
</dbReference>
<feature type="transmembrane region" description="Helical" evidence="10">
    <location>
        <begin position="153"/>
        <end position="177"/>
    </location>
</feature>
<feature type="transmembrane region" description="Helical" evidence="10">
    <location>
        <begin position="42"/>
        <end position="67"/>
    </location>
</feature>
<keyword evidence="2" id="KW-1003">Cell membrane</keyword>
<organism evidence="12 13">
    <name type="scientific">Scophthalmus maximus</name>
    <name type="common">Turbot</name>
    <name type="synonym">Psetta maxima</name>
    <dbReference type="NCBI Taxonomy" id="52904"/>
    <lineage>
        <taxon>Eukaryota</taxon>
        <taxon>Metazoa</taxon>
        <taxon>Chordata</taxon>
        <taxon>Craniata</taxon>
        <taxon>Vertebrata</taxon>
        <taxon>Euteleostomi</taxon>
        <taxon>Actinopterygii</taxon>
        <taxon>Neopterygii</taxon>
        <taxon>Teleostei</taxon>
        <taxon>Neoteleostei</taxon>
        <taxon>Acanthomorphata</taxon>
        <taxon>Carangaria</taxon>
        <taxon>Pleuronectiformes</taxon>
        <taxon>Pleuronectoidei</taxon>
        <taxon>Scophthalmidae</taxon>
        <taxon>Scophthalmus</taxon>
    </lineage>
</organism>
<keyword evidence="3 9" id="KW-0812">Transmembrane</keyword>
<feature type="domain" description="G-protein coupled receptors family 1 profile" evidence="11">
    <location>
        <begin position="265"/>
        <end position="471"/>
    </location>
</feature>
<evidence type="ECO:0000256" key="10">
    <source>
        <dbReference type="SAM" id="Phobius"/>
    </source>
</evidence>
<evidence type="ECO:0000256" key="1">
    <source>
        <dbReference type="ARBA" id="ARBA00004651"/>
    </source>
</evidence>
<dbReference type="InterPro" id="IPR000355">
    <property type="entry name" value="Chemokine_rcpt"/>
</dbReference>
<dbReference type="PROSITE" id="PS50262">
    <property type="entry name" value="G_PROTEIN_RECEP_F1_2"/>
    <property type="match status" value="2"/>
</dbReference>
<dbReference type="STRING" id="52904.ENSSMAP00000027691"/>
<evidence type="ECO:0000259" key="11">
    <source>
        <dbReference type="PROSITE" id="PS50262"/>
    </source>
</evidence>
<feature type="transmembrane region" description="Helical" evidence="10">
    <location>
        <begin position="287"/>
        <end position="309"/>
    </location>
</feature>
<dbReference type="Gene3D" id="1.20.1070.10">
    <property type="entry name" value="Rhodopsin 7-helix transmembrane proteins"/>
    <property type="match status" value="2"/>
</dbReference>
<dbReference type="PROSITE" id="PS00237">
    <property type="entry name" value="G_PROTEIN_RECEP_F1_1"/>
    <property type="match status" value="1"/>
</dbReference>
<dbReference type="GO" id="GO:0019957">
    <property type="term" value="F:C-C chemokine binding"/>
    <property type="evidence" value="ECO:0007669"/>
    <property type="project" value="TreeGrafter"/>
</dbReference>
<evidence type="ECO:0000256" key="4">
    <source>
        <dbReference type="ARBA" id="ARBA00022989"/>
    </source>
</evidence>
<evidence type="ECO:0000256" key="2">
    <source>
        <dbReference type="ARBA" id="ARBA00022475"/>
    </source>
</evidence>
<feature type="transmembrane region" description="Helical" evidence="10">
    <location>
        <begin position="321"/>
        <end position="342"/>
    </location>
</feature>
<evidence type="ECO:0000256" key="3">
    <source>
        <dbReference type="ARBA" id="ARBA00022692"/>
    </source>
</evidence>
<dbReference type="AlphaFoldDB" id="A0A2U9BIX3"/>
<keyword evidence="13" id="KW-1185">Reference proteome</keyword>
<evidence type="ECO:0000256" key="7">
    <source>
        <dbReference type="ARBA" id="ARBA00023170"/>
    </source>
</evidence>
<dbReference type="Proteomes" id="UP000246464">
    <property type="component" value="Chromosome 7"/>
</dbReference>
<keyword evidence="5 9" id="KW-0297">G-protein coupled receptor</keyword>
<dbReference type="GO" id="GO:0019722">
    <property type="term" value="P:calcium-mediated signaling"/>
    <property type="evidence" value="ECO:0007669"/>
    <property type="project" value="TreeGrafter"/>
</dbReference>
<gene>
    <name evidence="12" type="ORF">SMAX5B_006257</name>
</gene>
<reference evidence="12 13" key="1">
    <citation type="submission" date="2017-12" db="EMBL/GenBank/DDBJ databases">
        <title>Integrating genomic resources of turbot (Scophthalmus maximus) in depth evaluation of genetic and physical mapping variation across individuals.</title>
        <authorList>
            <person name="Martinez P."/>
        </authorList>
    </citation>
    <scope>NUCLEOTIDE SEQUENCE [LARGE SCALE GENOMIC DNA]</scope>
</reference>
<dbReference type="Pfam" id="PF00001">
    <property type="entry name" value="7tm_1"/>
    <property type="match status" value="2"/>
</dbReference>
<feature type="transmembrane region" description="Helical" evidence="10">
    <location>
        <begin position="254"/>
        <end position="275"/>
    </location>
</feature>
<dbReference type="GO" id="GO:0016493">
    <property type="term" value="F:C-C chemokine receptor activity"/>
    <property type="evidence" value="ECO:0007669"/>
    <property type="project" value="TreeGrafter"/>
</dbReference>
<feature type="transmembrane region" description="Helical" evidence="10">
    <location>
        <begin position="410"/>
        <end position="436"/>
    </location>
</feature>
<sequence length="530" mass="59881">MATNGDFMTTDTVFDSTTDPYYSYDYGDEMCDKTRVMQFGTIFIPVFFSIMVIFSLFGNILVIVILAKYENLKSLTNAFILNLAVSDLFFTVGLPFWAYYHMYGWTLGEPACKIVNFVFFVGFYSSGILLIMMTAHRYVAVMNPLSDIVTTTGISSVLVSVIIWAASILIASPAFIFTKVKDNNQCVYADSNWSLWGIYQQNILFIVSSVLFSFCYSQIICRNSTMENDSVSDSEDVVYFCDEIFDFATISGSLFLLVFIISLAGNSLLLIVLVVNKNLKNVTNLLVLNLACSDLVFTVTLPFWATFYLHNWVFGDFGCKFIAAAYFVGLYSSVILLTAMTVDRFITVVLQKWPSNSVRQRCAMGACAAAWVISIAVSLSDAMHVKVETHWNNVTTCEYSSDDPDFKLGYYLQVSLLFFLPFVIIVFCYTAILKTVLGSSNRKRRRTVVVVFCIVSAFFICWGPYNIILLIERWYEPKRCNAKERLIIAFHIWQSLKAARCDGTDWQLGSDARGYQHSVSRERAPSHGLA</sequence>
<feature type="domain" description="G-protein coupled receptors family 1 profile" evidence="11">
    <location>
        <begin position="58"/>
        <end position="220"/>
    </location>
</feature>
<dbReference type="InterPro" id="IPR000276">
    <property type="entry name" value="GPCR_Rhodpsn"/>
</dbReference>
<dbReference type="InterPro" id="IPR017452">
    <property type="entry name" value="GPCR_Rhodpsn_7TM"/>
</dbReference>
<proteinExistence type="inferred from homology"/>
<dbReference type="GO" id="GO:0007204">
    <property type="term" value="P:positive regulation of cytosolic calcium ion concentration"/>
    <property type="evidence" value="ECO:0007669"/>
    <property type="project" value="TreeGrafter"/>
</dbReference>
<keyword evidence="8 9" id="KW-0807">Transducer</keyword>
<feature type="transmembrane region" description="Helical" evidence="10">
    <location>
        <begin position="362"/>
        <end position="380"/>
    </location>
</feature>
<dbReference type="SUPFAM" id="SSF81321">
    <property type="entry name" value="Family A G protein-coupled receptor-like"/>
    <property type="match status" value="2"/>
</dbReference>
<dbReference type="EMBL" id="CP026249">
    <property type="protein sequence ID" value="AWP03871.1"/>
    <property type="molecule type" value="Genomic_DNA"/>
</dbReference>
<feature type="transmembrane region" description="Helical" evidence="10">
    <location>
        <begin position="114"/>
        <end position="133"/>
    </location>
</feature>
<dbReference type="PRINTS" id="PR00657">
    <property type="entry name" value="CCCHEMOKINER"/>
</dbReference>
<comment type="similarity">
    <text evidence="9">Belongs to the G-protein coupled receptor 1 family.</text>
</comment>
<evidence type="ECO:0000256" key="8">
    <source>
        <dbReference type="ARBA" id="ARBA00023224"/>
    </source>
</evidence>
<dbReference type="GO" id="GO:0006955">
    <property type="term" value="P:immune response"/>
    <property type="evidence" value="ECO:0007669"/>
    <property type="project" value="TreeGrafter"/>
</dbReference>
<comment type="subcellular location">
    <subcellularLocation>
        <location evidence="1">Cell membrane</location>
        <topology evidence="1">Multi-pass membrane protein</topology>
    </subcellularLocation>
</comment>
<feature type="transmembrane region" description="Helical" evidence="10">
    <location>
        <begin position="198"/>
        <end position="219"/>
    </location>
</feature>
<keyword evidence="4 10" id="KW-1133">Transmembrane helix</keyword>
<evidence type="ECO:0000256" key="6">
    <source>
        <dbReference type="ARBA" id="ARBA00023136"/>
    </source>
</evidence>
<dbReference type="PANTHER" id="PTHR10489">
    <property type="entry name" value="CELL ADHESION MOLECULE"/>
    <property type="match status" value="1"/>
</dbReference>
<dbReference type="InterPro" id="IPR050119">
    <property type="entry name" value="CCR1-9-like"/>
</dbReference>
<protein>
    <submittedName>
        <fullName evidence="12">Putative chemokine XC receptor 1-like</fullName>
    </submittedName>
</protein>
<feature type="transmembrane region" description="Helical" evidence="10">
    <location>
        <begin position="79"/>
        <end position="102"/>
    </location>
</feature>
<accession>A0A2U9BIX3</accession>
<dbReference type="PRINTS" id="PR00237">
    <property type="entry name" value="GPCRRHODOPSN"/>
</dbReference>
<dbReference type="GO" id="GO:0009897">
    <property type="term" value="C:external side of plasma membrane"/>
    <property type="evidence" value="ECO:0007669"/>
    <property type="project" value="TreeGrafter"/>
</dbReference>
<evidence type="ECO:0000256" key="5">
    <source>
        <dbReference type="ARBA" id="ARBA00023040"/>
    </source>
</evidence>
<evidence type="ECO:0000313" key="12">
    <source>
        <dbReference type="EMBL" id="AWP03871.1"/>
    </source>
</evidence>